<reference evidence="2" key="1">
    <citation type="submission" date="2023-03" db="EMBL/GenBank/DDBJ databases">
        <title>Massive genome expansion in bonnet fungi (Mycena s.s.) driven by repeated elements and novel gene families across ecological guilds.</title>
        <authorList>
            <consortium name="Lawrence Berkeley National Laboratory"/>
            <person name="Harder C.B."/>
            <person name="Miyauchi S."/>
            <person name="Viragh M."/>
            <person name="Kuo A."/>
            <person name="Thoen E."/>
            <person name="Andreopoulos B."/>
            <person name="Lu D."/>
            <person name="Skrede I."/>
            <person name="Drula E."/>
            <person name="Henrissat B."/>
            <person name="Morin E."/>
            <person name="Kohler A."/>
            <person name="Barry K."/>
            <person name="LaButti K."/>
            <person name="Morin E."/>
            <person name="Salamov A."/>
            <person name="Lipzen A."/>
            <person name="Mereny Z."/>
            <person name="Hegedus B."/>
            <person name="Baldrian P."/>
            <person name="Stursova M."/>
            <person name="Weitz H."/>
            <person name="Taylor A."/>
            <person name="Grigoriev I.V."/>
            <person name="Nagy L.G."/>
            <person name="Martin F."/>
            <person name="Kauserud H."/>
        </authorList>
    </citation>
    <scope>NUCLEOTIDE SEQUENCE</scope>
    <source>
        <strain evidence="2">CBHHK182m</strain>
    </source>
</reference>
<evidence type="ECO:0000256" key="1">
    <source>
        <dbReference type="SAM" id="Phobius"/>
    </source>
</evidence>
<accession>A0AAD7KEU1</accession>
<keyword evidence="1" id="KW-0812">Transmembrane</keyword>
<dbReference type="AlphaFoldDB" id="A0AAD7KEU1"/>
<sequence length="191" mass="21050">MSSTTSTPSSTGGPSQSTATLSSSSYFFGFLIAFIAFLFVFLSLGVVGRRRRIRLMQDFPLYGPDDAPNIPDTEPLMWQPLYAEAQGQLWSDIMPLSTCLVQREAVDDKAPAEVPLPPSRPPFVTLFGFSTNPPRKHSLGKIHITEALDIAVVIEMPRDSAALEEAGPEYHIGTLQIPWKDEALERLGTER</sequence>
<dbReference type="EMBL" id="JARKIB010000003">
    <property type="protein sequence ID" value="KAJ7783227.1"/>
    <property type="molecule type" value="Genomic_DNA"/>
</dbReference>
<keyword evidence="3" id="KW-1185">Reference proteome</keyword>
<proteinExistence type="predicted"/>
<feature type="transmembrane region" description="Helical" evidence="1">
    <location>
        <begin position="26"/>
        <end position="47"/>
    </location>
</feature>
<name>A0AAD7KEU1_9AGAR</name>
<keyword evidence="1" id="KW-1133">Transmembrane helix</keyword>
<keyword evidence="1" id="KW-0472">Membrane</keyword>
<organism evidence="2 3">
    <name type="scientific">Mycena metata</name>
    <dbReference type="NCBI Taxonomy" id="1033252"/>
    <lineage>
        <taxon>Eukaryota</taxon>
        <taxon>Fungi</taxon>
        <taxon>Dikarya</taxon>
        <taxon>Basidiomycota</taxon>
        <taxon>Agaricomycotina</taxon>
        <taxon>Agaricomycetes</taxon>
        <taxon>Agaricomycetidae</taxon>
        <taxon>Agaricales</taxon>
        <taxon>Marasmiineae</taxon>
        <taxon>Mycenaceae</taxon>
        <taxon>Mycena</taxon>
    </lineage>
</organism>
<evidence type="ECO:0000313" key="2">
    <source>
        <dbReference type="EMBL" id="KAJ7783227.1"/>
    </source>
</evidence>
<dbReference type="Proteomes" id="UP001215598">
    <property type="component" value="Unassembled WGS sequence"/>
</dbReference>
<protein>
    <submittedName>
        <fullName evidence="2">Uncharacterized protein</fullName>
    </submittedName>
</protein>
<comment type="caution">
    <text evidence="2">The sequence shown here is derived from an EMBL/GenBank/DDBJ whole genome shotgun (WGS) entry which is preliminary data.</text>
</comment>
<gene>
    <name evidence="2" type="ORF">B0H16DRAFT_1495996</name>
</gene>
<evidence type="ECO:0000313" key="3">
    <source>
        <dbReference type="Proteomes" id="UP001215598"/>
    </source>
</evidence>